<organism evidence="1 2">
    <name type="scientific">Nocardia vinacea</name>
    <dbReference type="NCBI Taxonomy" id="96468"/>
    <lineage>
        <taxon>Bacteria</taxon>
        <taxon>Bacillati</taxon>
        <taxon>Actinomycetota</taxon>
        <taxon>Actinomycetes</taxon>
        <taxon>Mycobacteriales</taxon>
        <taxon>Nocardiaceae</taxon>
        <taxon>Nocardia</taxon>
    </lineage>
</organism>
<proteinExistence type="predicted"/>
<protein>
    <submittedName>
        <fullName evidence="1">Uncharacterized protein</fullName>
    </submittedName>
</protein>
<keyword evidence="2" id="KW-1185">Reference proteome</keyword>
<evidence type="ECO:0000313" key="1">
    <source>
        <dbReference type="EMBL" id="WUV45762.1"/>
    </source>
</evidence>
<dbReference type="EMBL" id="CP109441">
    <property type="protein sequence ID" value="WUV45762.1"/>
    <property type="molecule type" value="Genomic_DNA"/>
</dbReference>
<accession>A0ABZ1YR88</accession>
<dbReference type="RefSeq" id="WP_327098966.1">
    <property type="nucleotide sequence ID" value="NZ_CP109149.1"/>
</dbReference>
<name>A0ABZ1YR88_9NOCA</name>
<evidence type="ECO:0000313" key="2">
    <source>
        <dbReference type="Proteomes" id="UP001432062"/>
    </source>
</evidence>
<dbReference type="Gene3D" id="3.50.80.10">
    <property type="entry name" value="D-tyrosyl-tRNA(Tyr) deacylase"/>
    <property type="match status" value="1"/>
</dbReference>
<dbReference type="Proteomes" id="UP001432062">
    <property type="component" value="Chromosome"/>
</dbReference>
<dbReference type="InterPro" id="IPR023509">
    <property type="entry name" value="DTD-like_sf"/>
</dbReference>
<gene>
    <name evidence="1" type="ORF">OG563_42895</name>
</gene>
<sequence length="146" mass="16259">MTKPFFDCLLLAVGVQLGDRVITAAAVEIVKSIVAQTGSAYIVIDGFAHWAEVTEQLGSAPEFDVLAGLADALDVLAELTERLEERGELVHLMPFGWNNVQRVELFDGQWPRQITDIQLDSSPAWSSLRRPDRRLTPRVRMPCGRN</sequence>
<reference evidence="1" key="1">
    <citation type="submission" date="2022-10" db="EMBL/GenBank/DDBJ databases">
        <title>The complete genomes of actinobacterial strains from the NBC collection.</title>
        <authorList>
            <person name="Joergensen T.S."/>
            <person name="Alvarez Arevalo M."/>
            <person name="Sterndorff E.B."/>
            <person name="Faurdal D."/>
            <person name="Vuksanovic O."/>
            <person name="Mourched A.-S."/>
            <person name="Charusanti P."/>
            <person name="Shaw S."/>
            <person name="Blin K."/>
            <person name="Weber T."/>
        </authorList>
    </citation>
    <scope>NUCLEOTIDE SEQUENCE</scope>
    <source>
        <strain evidence="1">NBC_01482</strain>
    </source>
</reference>